<dbReference type="PRINTS" id="PR00717">
    <property type="entry name" value="GPCRKINASE"/>
</dbReference>
<dbReference type="InterPro" id="IPR017441">
    <property type="entry name" value="Protein_kinase_ATP_BS"/>
</dbReference>
<comment type="caution">
    <text evidence="13">The sequence shown here is derived from an EMBL/GenBank/DDBJ whole genome shotgun (WGS) entry which is preliminary data.</text>
</comment>
<dbReference type="Proteomes" id="UP000614350">
    <property type="component" value="Unassembled WGS sequence"/>
</dbReference>
<dbReference type="InterPro" id="IPR000239">
    <property type="entry name" value="GPCR_kinase"/>
</dbReference>
<dbReference type="InterPro" id="IPR036305">
    <property type="entry name" value="RGS_sf"/>
</dbReference>
<organism evidence="13 14">
    <name type="scientific">Vespula vulgaris</name>
    <name type="common">Yellow jacket</name>
    <name type="synonym">Wasp</name>
    <dbReference type="NCBI Taxonomy" id="7454"/>
    <lineage>
        <taxon>Eukaryota</taxon>
        <taxon>Metazoa</taxon>
        <taxon>Ecdysozoa</taxon>
        <taxon>Arthropoda</taxon>
        <taxon>Hexapoda</taxon>
        <taxon>Insecta</taxon>
        <taxon>Pterygota</taxon>
        <taxon>Neoptera</taxon>
        <taxon>Endopterygota</taxon>
        <taxon>Hymenoptera</taxon>
        <taxon>Apocrita</taxon>
        <taxon>Aculeata</taxon>
        <taxon>Vespoidea</taxon>
        <taxon>Vespidae</taxon>
        <taxon>Vespinae</taxon>
        <taxon>Vespula</taxon>
    </lineage>
</organism>
<protein>
    <recommendedName>
        <fullName evidence="9">G protein-coupled receptor kinase</fullName>
        <ecNumber evidence="9">2.7.11.-</ecNumber>
    </recommendedName>
</protein>
<dbReference type="GO" id="GO:0009966">
    <property type="term" value="P:regulation of signal transduction"/>
    <property type="evidence" value="ECO:0007669"/>
    <property type="project" value="TreeGrafter"/>
</dbReference>
<evidence type="ECO:0000256" key="9">
    <source>
        <dbReference type="RuleBase" id="RU000308"/>
    </source>
</evidence>
<evidence type="ECO:0000259" key="10">
    <source>
        <dbReference type="PROSITE" id="PS50011"/>
    </source>
</evidence>
<feature type="binding site" evidence="8">
    <location>
        <position position="224"/>
    </location>
    <ligand>
        <name>ATP</name>
        <dbReference type="ChEBI" id="CHEBI:30616"/>
    </ligand>
</feature>
<comment type="catalytic activity">
    <reaction evidence="1">
        <text>[G-protein-coupled receptor] + ATP = [G-protein-coupled receptor]-phosphate + ADP + H(+)</text>
        <dbReference type="Rhea" id="RHEA:12008"/>
        <dbReference type="Rhea" id="RHEA-COMP:11260"/>
        <dbReference type="Rhea" id="RHEA-COMP:11261"/>
        <dbReference type="ChEBI" id="CHEBI:15378"/>
        <dbReference type="ChEBI" id="CHEBI:30616"/>
        <dbReference type="ChEBI" id="CHEBI:43176"/>
        <dbReference type="ChEBI" id="CHEBI:68546"/>
        <dbReference type="ChEBI" id="CHEBI:456216"/>
        <dbReference type="EC" id="2.7.11.16"/>
    </reaction>
</comment>
<dbReference type="PANTHER" id="PTHR24355">
    <property type="entry name" value="G PROTEIN-COUPLED RECEPTOR KINASE/RIBOSOMAL PROTEIN S6 KINASE"/>
    <property type="match status" value="1"/>
</dbReference>
<evidence type="ECO:0000256" key="7">
    <source>
        <dbReference type="ARBA" id="ARBA00022840"/>
    </source>
</evidence>
<evidence type="ECO:0000256" key="8">
    <source>
        <dbReference type="PROSITE-ProRule" id="PRU10141"/>
    </source>
</evidence>
<comment type="similarity">
    <text evidence="2 9">Belongs to the protein kinase superfamily. AGC Ser/Thr protein kinase family. GPRK subfamily.</text>
</comment>
<keyword evidence="6 9" id="KW-0418">Kinase</keyword>
<dbReference type="SMART" id="SM00315">
    <property type="entry name" value="RGS"/>
    <property type="match status" value="1"/>
</dbReference>
<keyword evidence="14" id="KW-1185">Reference proteome</keyword>
<feature type="domain" description="Protein kinase" evidence="10">
    <location>
        <begin position="186"/>
        <end position="538"/>
    </location>
</feature>
<evidence type="ECO:0000256" key="6">
    <source>
        <dbReference type="ARBA" id="ARBA00022777"/>
    </source>
</evidence>
<dbReference type="GO" id="GO:0005737">
    <property type="term" value="C:cytoplasm"/>
    <property type="evidence" value="ECO:0007669"/>
    <property type="project" value="TreeGrafter"/>
</dbReference>
<dbReference type="PANTHER" id="PTHR24355:SF28">
    <property type="entry name" value="G PROTEIN-COUPLED RECEPTOR KINASE 2"/>
    <property type="match status" value="1"/>
</dbReference>
<dbReference type="PROSITE" id="PS50132">
    <property type="entry name" value="RGS"/>
    <property type="match status" value="1"/>
</dbReference>
<name>A0A834KYS3_VESVU</name>
<accession>A0A834KYS3</accession>
<reference evidence="13" key="1">
    <citation type="journal article" date="2020" name="G3 (Bethesda)">
        <title>High-Quality Assemblies for Three Invasive Social Wasps from the &lt;i&gt;Vespula&lt;/i&gt; Genus.</title>
        <authorList>
            <person name="Harrop T.W.R."/>
            <person name="Guhlin J."/>
            <person name="McLaughlin G.M."/>
            <person name="Permina E."/>
            <person name="Stockwell P."/>
            <person name="Gilligan J."/>
            <person name="Le Lec M.F."/>
            <person name="Gruber M.A.M."/>
            <person name="Quinn O."/>
            <person name="Lovegrove M."/>
            <person name="Duncan E.J."/>
            <person name="Remnant E.J."/>
            <person name="Van Eeckhoven J."/>
            <person name="Graham B."/>
            <person name="Knapp R.A."/>
            <person name="Langford K.W."/>
            <person name="Kronenberg Z."/>
            <person name="Press M.O."/>
            <person name="Eacker S.M."/>
            <person name="Wilson-Rankin E.E."/>
            <person name="Purcell J."/>
            <person name="Lester P.J."/>
            <person name="Dearden P.K."/>
        </authorList>
    </citation>
    <scope>NUCLEOTIDE SEQUENCE</scope>
    <source>
        <strain evidence="13">Marl-1</strain>
    </source>
</reference>
<dbReference type="SUPFAM" id="SSF48097">
    <property type="entry name" value="Regulator of G-protein signaling, RGS"/>
    <property type="match status" value="1"/>
</dbReference>
<dbReference type="FunFam" id="1.10.167.10:FF:000009">
    <property type="entry name" value="G protein-coupled receptor kinase"/>
    <property type="match status" value="1"/>
</dbReference>
<dbReference type="SMART" id="SM00133">
    <property type="entry name" value="S_TK_X"/>
    <property type="match status" value="1"/>
</dbReference>
<dbReference type="Gene3D" id="1.10.510.10">
    <property type="entry name" value="Transferase(Phosphotransferase) domain 1"/>
    <property type="match status" value="2"/>
</dbReference>
<evidence type="ECO:0000256" key="4">
    <source>
        <dbReference type="ARBA" id="ARBA00022679"/>
    </source>
</evidence>
<dbReference type="InterPro" id="IPR000719">
    <property type="entry name" value="Prot_kinase_dom"/>
</dbReference>
<keyword evidence="4 9" id="KW-0808">Transferase</keyword>
<gene>
    <name evidence="13" type="ORF">HZH66_001502</name>
</gene>
<feature type="domain" description="AGC-kinase C-terminal" evidence="12">
    <location>
        <begin position="399"/>
        <end position="464"/>
    </location>
</feature>
<dbReference type="GO" id="GO:0005524">
    <property type="term" value="F:ATP binding"/>
    <property type="evidence" value="ECO:0007669"/>
    <property type="project" value="UniProtKB-UniRule"/>
</dbReference>
<evidence type="ECO:0000313" key="13">
    <source>
        <dbReference type="EMBL" id="KAF7412606.1"/>
    </source>
</evidence>
<evidence type="ECO:0000259" key="12">
    <source>
        <dbReference type="PROSITE" id="PS51285"/>
    </source>
</evidence>
<dbReference type="Pfam" id="PF00615">
    <property type="entry name" value="RGS"/>
    <property type="match status" value="1"/>
</dbReference>
<evidence type="ECO:0000256" key="5">
    <source>
        <dbReference type="ARBA" id="ARBA00022741"/>
    </source>
</evidence>
<evidence type="ECO:0000256" key="1">
    <source>
        <dbReference type="ARBA" id="ARBA00001256"/>
    </source>
</evidence>
<dbReference type="Gene3D" id="3.30.200.20">
    <property type="entry name" value="Phosphorylase Kinase, domain 1"/>
    <property type="match status" value="2"/>
</dbReference>
<dbReference type="EMBL" id="JACSEA010000001">
    <property type="protein sequence ID" value="KAF7412606.1"/>
    <property type="molecule type" value="Genomic_DNA"/>
</dbReference>
<dbReference type="Gene3D" id="1.10.167.10">
    <property type="entry name" value="Regulator of G-protein Signalling 4, domain 2"/>
    <property type="match status" value="1"/>
</dbReference>
<dbReference type="InterPro" id="IPR044926">
    <property type="entry name" value="RGS_subdomain_2"/>
</dbReference>
<dbReference type="GO" id="GO:0007165">
    <property type="term" value="P:signal transduction"/>
    <property type="evidence" value="ECO:0007669"/>
    <property type="project" value="InterPro"/>
</dbReference>
<evidence type="ECO:0000256" key="2">
    <source>
        <dbReference type="ARBA" id="ARBA00009793"/>
    </source>
</evidence>
<feature type="domain" description="RGS" evidence="11">
    <location>
        <begin position="59"/>
        <end position="171"/>
    </location>
</feature>
<dbReference type="InterPro" id="IPR000961">
    <property type="entry name" value="AGC-kinase_C"/>
</dbReference>
<dbReference type="InterPro" id="IPR011009">
    <property type="entry name" value="Kinase-like_dom_sf"/>
</dbReference>
<evidence type="ECO:0000256" key="3">
    <source>
        <dbReference type="ARBA" id="ARBA00022527"/>
    </source>
</evidence>
<dbReference type="SUPFAM" id="SSF56112">
    <property type="entry name" value="Protein kinase-like (PK-like)"/>
    <property type="match status" value="1"/>
</dbReference>
<evidence type="ECO:0000259" key="11">
    <source>
        <dbReference type="PROSITE" id="PS50132"/>
    </source>
</evidence>
<dbReference type="InterPro" id="IPR016137">
    <property type="entry name" value="RGS"/>
</dbReference>
<dbReference type="GO" id="GO:0004703">
    <property type="term" value="F:G protein-coupled receptor kinase activity"/>
    <property type="evidence" value="ECO:0007669"/>
    <property type="project" value="UniProtKB-EC"/>
</dbReference>
<sequence>MELENIVANTVYLKAREGGGDSNKGKSKKWRKILQFPHISQCIGLKDKLDIRYGYVVDQQPIGRLLFRQFCQNKKPAYHRYNLFLDAIEKYEIEMDENRMELAKELFEQYLKREGSEVVDILNDSLISQCEERLSSGGKELFVEIAQTVKNFLAGEPFSAFQTSFYFYRYLQWKWLEAQPVTYKTFRMYRVLGKGGFGEVCACQVRATGKMYACKKLEKKRIKKRKGEAMVLIEKNILQKINSKFVVSLAYAYETKDALCLVLTIMNGGDLKFHIYNMGGEPGFDINRARFYAAEVVCGLEHLHLQEITEGDMVRGRVGTVGYMAPEVIDNEKYTFSPDWFSFGCLLYEMIEGQAPFRARKEKVKREEVDRRVKEDQERLGCKCGRHGAKEVKLHSFFQCLNWKRVEAGMWEPPFVPDPHAVYAKDVLDIEQFSTVKGVNLDATDDTFYSKFNTGSVSIPWQNEMIETECFKELNVLGPNNTPTPDLLINYPPQNNENRGCFPFRRKEKQSARTKEIPLSECHLLELSQSQSSEISVS</sequence>
<dbReference type="Pfam" id="PF00069">
    <property type="entry name" value="Pkinase"/>
    <property type="match status" value="2"/>
</dbReference>
<keyword evidence="5 8" id="KW-0547">Nucleotide-binding</keyword>
<dbReference type="PROSITE" id="PS00107">
    <property type="entry name" value="PROTEIN_KINASE_ATP"/>
    <property type="match status" value="1"/>
</dbReference>
<dbReference type="PROSITE" id="PS51285">
    <property type="entry name" value="AGC_KINASE_CTER"/>
    <property type="match status" value="1"/>
</dbReference>
<evidence type="ECO:0000313" key="14">
    <source>
        <dbReference type="Proteomes" id="UP000614350"/>
    </source>
</evidence>
<keyword evidence="7 8" id="KW-0067">ATP-binding</keyword>
<dbReference type="EC" id="2.7.11.-" evidence="9"/>
<dbReference type="PROSITE" id="PS50011">
    <property type="entry name" value="PROTEIN_KINASE_DOM"/>
    <property type="match status" value="1"/>
</dbReference>
<dbReference type="AlphaFoldDB" id="A0A834KYS3"/>
<proteinExistence type="inferred from homology"/>
<keyword evidence="3 9" id="KW-0723">Serine/threonine-protein kinase</keyword>